<keyword evidence="3" id="KW-1185">Reference proteome</keyword>
<dbReference type="Proteomes" id="UP001230051">
    <property type="component" value="Unassembled WGS sequence"/>
</dbReference>
<reference evidence="2" key="1">
    <citation type="submission" date="2022-02" db="EMBL/GenBank/DDBJ databases">
        <title>Atlantic sturgeon de novo genome assembly.</title>
        <authorList>
            <person name="Stock M."/>
            <person name="Klopp C."/>
            <person name="Guiguen Y."/>
            <person name="Cabau C."/>
            <person name="Parinello H."/>
            <person name="Santidrian Yebra-Pimentel E."/>
            <person name="Kuhl H."/>
            <person name="Dirks R.P."/>
            <person name="Guessner J."/>
            <person name="Wuertz S."/>
            <person name="Du K."/>
            <person name="Schartl M."/>
        </authorList>
    </citation>
    <scope>NUCLEOTIDE SEQUENCE</scope>
    <source>
        <strain evidence="2">STURGEONOMICS-FGT-2020</strain>
        <tissue evidence="2">Whole blood</tissue>
    </source>
</reference>
<protein>
    <submittedName>
        <fullName evidence="2">Vacuolar protein sorting-associated protein 13D-like</fullName>
    </submittedName>
</protein>
<comment type="caution">
    <text evidence="2">The sequence shown here is derived from an EMBL/GenBank/DDBJ whole genome shotgun (WGS) entry which is preliminary data.</text>
</comment>
<evidence type="ECO:0000313" key="3">
    <source>
        <dbReference type="Proteomes" id="UP001230051"/>
    </source>
</evidence>
<gene>
    <name evidence="2" type="ORF">AOXY_G37518</name>
</gene>
<proteinExistence type="predicted"/>
<name>A0AAD8CDT8_ACIOX</name>
<evidence type="ECO:0000256" key="1">
    <source>
        <dbReference type="SAM" id="MobiDB-lite"/>
    </source>
</evidence>
<evidence type="ECO:0000313" key="2">
    <source>
        <dbReference type="EMBL" id="KAK1139730.1"/>
    </source>
</evidence>
<organism evidence="2 3">
    <name type="scientific">Acipenser oxyrinchus oxyrinchus</name>
    <dbReference type="NCBI Taxonomy" id="40147"/>
    <lineage>
        <taxon>Eukaryota</taxon>
        <taxon>Metazoa</taxon>
        <taxon>Chordata</taxon>
        <taxon>Craniata</taxon>
        <taxon>Vertebrata</taxon>
        <taxon>Euteleostomi</taxon>
        <taxon>Actinopterygii</taxon>
        <taxon>Chondrostei</taxon>
        <taxon>Acipenseriformes</taxon>
        <taxon>Acipenseridae</taxon>
        <taxon>Acipenser</taxon>
    </lineage>
</organism>
<feature type="compositionally biased region" description="Polar residues" evidence="1">
    <location>
        <begin position="1"/>
        <end position="23"/>
    </location>
</feature>
<feature type="region of interest" description="Disordered" evidence="1">
    <location>
        <begin position="1"/>
        <end position="46"/>
    </location>
</feature>
<dbReference type="AlphaFoldDB" id="A0AAD8CDT8"/>
<sequence>MWFATITTTPTRVALSHSGSSDPISGGEEGGAQMTPSTSANGVKSCRERRFPLCLKPERSCDTGTHRRHSVRD</sequence>
<dbReference type="EMBL" id="JAGXEW010000424">
    <property type="protein sequence ID" value="KAK1139730.1"/>
    <property type="molecule type" value="Genomic_DNA"/>
</dbReference>
<accession>A0AAD8CDT8</accession>